<reference evidence="12" key="1">
    <citation type="submission" date="2022-01" db="EMBL/GenBank/DDBJ databases">
        <authorList>
            <person name="King R."/>
        </authorList>
    </citation>
    <scope>NUCLEOTIDE SEQUENCE</scope>
</reference>
<protein>
    <recommendedName>
        <fullName evidence="14">Calreticulin</fullName>
    </recommendedName>
</protein>
<dbReference type="PROSITE" id="PS00804">
    <property type="entry name" value="CALRETICULIN_2"/>
    <property type="match status" value="1"/>
</dbReference>
<evidence type="ECO:0000256" key="3">
    <source>
        <dbReference type="ARBA" id="ARBA00022723"/>
    </source>
</evidence>
<dbReference type="PANTHER" id="PTHR11073">
    <property type="entry name" value="CALRETICULIN AND CALNEXIN"/>
    <property type="match status" value="1"/>
</dbReference>
<keyword evidence="3" id="KW-0479">Metal-binding</keyword>
<gene>
    <name evidence="12" type="ORF">DIABBA_LOCUS7230</name>
</gene>
<name>A0A9N9SZJ3_DIABA</name>
<dbReference type="GO" id="GO:0005509">
    <property type="term" value="F:calcium ion binding"/>
    <property type="evidence" value="ECO:0007669"/>
    <property type="project" value="InterPro"/>
</dbReference>
<keyword evidence="9" id="KW-1015">Disulfide bond</keyword>
<dbReference type="InterPro" id="IPR013320">
    <property type="entry name" value="ConA-like_dom_sf"/>
</dbReference>
<evidence type="ECO:0000256" key="6">
    <source>
        <dbReference type="ARBA" id="ARBA00022833"/>
    </source>
</evidence>
<dbReference type="PANTHER" id="PTHR11073:SF2">
    <property type="entry name" value="CALRETICULIN"/>
    <property type="match status" value="1"/>
</dbReference>
<dbReference type="InterPro" id="IPR018124">
    <property type="entry name" value="Calret/calnex_CS"/>
</dbReference>
<dbReference type="Proteomes" id="UP001153709">
    <property type="component" value="Chromosome 4"/>
</dbReference>
<keyword evidence="7" id="KW-0106">Calcium</keyword>
<evidence type="ECO:0000313" key="13">
    <source>
        <dbReference type="Proteomes" id="UP001153709"/>
    </source>
</evidence>
<keyword evidence="5 10" id="KW-0256">Endoplasmic reticulum</keyword>
<dbReference type="EMBL" id="OU898279">
    <property type="protein sequence ID" value="CAG9833865.1"/>
    <property type="molecule type" value="Genomic_DNA"/>
</dbReference>
<feature type="disulfide bond" evidence="9">
    <location>
        <begin position="35"/>
        <end position="64"/>
    </location>
</feature>
<evidence type="ECO:0000256" key="9">
    <source>
        <dbReference type="PIRSR" id="PIRSR601580-3"/>
    </source>
</evidence>
<dbReference type="Gene3D" id="2.60.120.200">
    <property type="match status" value="1"/>
</dbReference>
<dbReference type="InterPro" id="IPR009033">
    <property type="entry name" value="Calreticulin/calnexin_P_dom_sf"/>
</dbReference>
<evidence type="ECO:0000256" key="2">
    <source>
        <dbReference type="ARBA" id="ARBA00010983"/>
    </source>
</evidence>
<feature type="region of interest" description="Disordered" evidence="11">
    <location>
        <begin position="88"/>
        <end position="171"/>
    </location>
</feature>
<sequence>MKGIDEFLANRKINYKKGKDLVIQFTVKHEQNIDCGGGYVKVSLKLEELHGESPYRIMFGPDICGPGTKKVHVILNYKDKNVLINKDITSHQGLQIDDEKVESGELESDWDLLPPKKIKDPEAKKPEDRDDRATIPDPDDSKPEDWDKPEHIPDPDATKPDDWDDEIDDES</sequence>
<organism evidence="12 13">
    <name type="scientific">Diabrotica balteata</name>
    <name type="common">Banded cucumber beetle</name>
    <dbReference type="NCBI Taxonomy" id="107213"/>
    <lineage>
        <taxon>Eukaryota</taxon>
        <taxon>Metazoa</taxon>
        <taxon>Ecdysozoa</taxon>
        <taxon>Arthropoda</taxon>
        <taxon>Hexapoda</taxon>
        <taxon>Insecta</taxon>
        <taxon>Pterygota</taxon>
        <taxon>Neoptera</taxon>
        <taxon>Endopterygota</taxon>
        <taxon>Coleoptera</taxon>
        <taxon>Polyphaga</taxon>
        <taxon>Cucujiformia</taxon>
        <taxon>Chrysomeloidea</taxon>
        <taxon>Chrysomelidae</taxon>
        <taxon>Galerucinae</taxon>
        <taxon>Diabroticina</taxon>
        <taxon>Diabroticites</taxon>
        <taxon>Diabrotica</taxon>
    </lineage>
</organism>
<comment type="subcellular location">
    <subcellularLocation>
        <location evidence="1">Endoplasmic reticulum</location>
    </subcellularLocation>
</comment>
<dbReference type="AlphaFoldDB" id="A0A9N9SZJ3"/>
<keyword evidence="13" id="KW-1185">Reference proteome</keyword>
<feature type="compositionally biased region" description="Acidic residues" evidence="11">
    <location>
        <begin position="162"/>
        <end position="171"/>
    </location>
</feature>
<dbReference type="GO" id="GO:0051082">
    <property type="term" value="F:unfolded protein binding"/>
    <property type="evidence" value="ECO:0007669"/>
    <property type="project" value="InterPro"/>
</dbReference>
<evidence type="ECO:0000256" key="7">
    <source>
        <dbReference type="ARBA" id="ARBA00022837"/>
    </source>
</evidence>
<dbReference type="Pfam" id="PF00262">
    <property type="entry name" value="Calreticulin"/>
    <property type="match status" value="2"/>
</dbReference>
<evidence type="ECO:0000256" key="4">
    <source>
        <dbReference type="ARBA" id="ARBA00022734"/>
    </source>
</evidence>
<keyword evidence="8 10" id="KW-0143">Chaperone</keyword>
<dbReference type="SUPFAM" id="SSF63887">
    <property type="entry name" value="P-domain of calnexin/calreticulin"/>
    <property type="match status" value="1"/>
</dbReference>
<accession>A0A9N9SZJ3</accession>
<dbReference type="Gene3D" id="2.10.250.10">
    <property type="entry name" value="Calreticulin/calnexin, P domain"/>
    <property type="match status" value="1"/>
</dbReference>
<proteinExistence type="inferred from homology"/>
<feature type="compositionally biased region" description="Basic and acidic residues" evidence="11">
    <location>
        <begin position="117"/>
        <end position="161"/>
    </location>
</feature>
<dbReference type="GO" id="GO:0006457">
    <property type="term" value="P:protein folding"/>
    <property type="evidence" value="ECO:0007669"/>
    <property type="project" value="InterPro"/>
</dbReference>
<dbReference type="GO" id="GO:0005789">
    <property type="term" value="C:endoplasmic reticulum membrane"/>
    <property type="evidence" value="ECO:0007669"/>
    <property type="project" value="TreeGrafter"/>
</dbReference>
<dbReference type="GO" id="GO:0036503">
    <property type="term" value="P:ERAD pathway"/>
    <property type="evidence" value="ECO:0007669"/>
    <property type="project" value="TreeGrafter"/>
</dbReference>
<keyword evidence="6" id="KW-0862">Zinc</keyword>
<dbReference type="PRINTS" id="PR00626">
    <property type="entry name" value="CALRETICULIN"/>
</dbReference>
<evidence type="ECO:0000256" key="5">
    <source>
        <dbReference type="ARBA" id="ARBA00022824"/>
    </source>
</evidence>
<evidence type="ECO:0000256" key="10">
    <source>
        <dbReference type="RuleBase" id="RU362126"/>
    </source>
</evidence>
<evidence type="ECO:0008006" key="14">
    <source>
        <dbReference type="Google" id="ProtNLM"/>
    </source>
</evidence>
<evidence type="ECO:0000256" key="8">
    <source>
        <dbReference type="ARBA" id="ARBA00023186"/>
    </source>
</evidence>
<keyword evidence="4" id="KW-0430">Lectin</keyword>
<dbReference type="InterPro" id="IPR001580">
    <property type="entry name" value="Calret/calnex"/>
</dbReference>
<dbReference type="PROSITE" id="PS00805">
    <property type="entry name" value="CALRETICULIN_REPEAT"/>
    <property type="match status" value="1"/>
</dbReference>
<evidence type="ECO:0000313" key="12">
    <source>
        <dbReference type="EMBL" id="CAG9833865.1"/>
    </source>
</evidence>
<comment type="similarity">
    <text evidence="2 10">Belongs to the calreticulin family.</text>
</comment>
<evidence type="ECO:0000256" key="11">
    <source>
        <dbReference type="SAM" id="MobiDB-lite"/>
    </source>
</evidence>
<evidence type="ECO:0000256" key="1">
    <source>
        <dbReference type="ARBA" id="ARBA00004240"/>
    </source>
</evidence>
<dbReference type="OrthoDB" id="1938156at2759"/>
<dbReference type="SUPFAM" id="SSF49899">
    <property type="entry name" value="Concanavalin A-like lectins/glucanases"/>
    <property type="match status" value="1"/>
</dbReference>
<dbReference type="GO" id="GO:0030246">
    <property type="term" value="F:carbohydrate binding"/>
    <property type="evidence" value="ECO:0007669"/>
    <property type="project" value="UniProtKB-KW"/>
</dbReference>